<sequence length="91" mass="10051">MRINACCPIFLLCRLLQAKKAILIFVSASIPVSHVSTLAGWSLKKVVSDISLMIGLTSKTGKYFHVSVDTRSDVFSGYITNITIPQSQEYQ</sequence>
<organism evidence="1 2">
    <name type="scientific">Mollisia scopiformis</name>
    <name type="common">Conifer needle endophyte fungus</name>
    <name type="synonym">Phialocephala scopiformis</name>
    <dbReference type="NCBI Taxonomy" id="149040"/>
    <lineage>
        <taxon>Eukaryota</taxon>
        <taxon>Fungi</taxon>
        <taxon>Dikarya</taxon>
        <taxon>Ascomycota</taxon>
        <taxon>Pezizomycotina</taxon>
        <taxon>Leotiomycetes</taxon>
        <taxon>Helotiales</taxon>
        <taxon>Mollisiaceae</taxon>
        <taxon>Mollisia</taxon>
    </lineage>
</organism>
<name>A0A194XAK5_MOLSC</name>
<keyword evidence="2" id="KW-1185">Reference proteome</keyword>
<dbReference type="GeneID" id="28821508"/>
<reference evidence="1 2" key="1">
    <citation type="submission" date="2015-10" db="EMBL/GenBank/DDBJ databases">
        <title>Full genome of DAOMC 229536 Phialocephala scopiformis, a fungal endophyte of spruce producing the potent anti-insectan compound rugulosin.</title>
        <authorList>
            <consortium name="DOE Joint Genome Institute"/>
            <person name="Walker A.K."/>
            <person name="Frasz S.L."/>
            <person name="Seifert K.A."/>
            <person name="Miller J.D."/>
            <person name="Mondo S.J."/>
            <person name="Labutti K."/>
            <person name="Lipzen A."/>
            <person name="Dockter R."/>
            <person name="Kennedy M."/>
            <person name="Grigoriev I.V."/>
            <person name="Spatafora J.W."/>
        </authorList>
    </citation>
    <scope>NUCLEOTIDE SEQUENCE [LARGE SCALE GENOMIC DNA]</scope>
    <source>
        <strain evidence="1 2">CBS 120377</strain>
    </source>
</reference>
<dbReference type="RefSeq" id="XP_018071147.1">
    <property type="nucleotide sequence ID" value="XM_018211782.1"/>
</dbReference>
<gene>
    <name evidence="1" type="ORF">LY89DRAFT_64305</name>
</gene>
<dbReference type="KEGG" id="psco:LY89DRAFT_64305"/>
<protein>
    <submittedName>
        <fullName evidence="1">Uncharacterized protein</fullName>
    </submittedName>
</protein>
<dbReference type="AlphaFoldDB" id="A0A194XAK5"/>
<evidence type="ECO:0000313" key="2">
    <source>
        <dbReference type="Proteomes" id="UP000070700"/>
    </source>
</evidence>
<dbReference type="EMBL" id="KQ947415">
    <property type="protein sequence ID" value="KUJ16792.1"/>
    <property type="molecule type" value="Genomic_DNA"/>
</dbReference>
<evidence type="ECO:0000313" key="1">
    <source>
        <dbReference type="EMBL" id="KUJ16792.1"/>
    </source>
</evidence>
<proteinExistence type="predicted"/>
<accession>A0A194XAK5</accession>
<dbReference type="InParanoid" id="A0A194XAK5"/>
<dbReference type="Proteomes" id="UP000070700">
    <property type="component" value="Unassembled WGS sequence"/>
</dbReference>